<evidence type="ECO:0000256" key="5">
    <source>
        <dbReference type="ARBA" id="ARBA00012240"/>
    </source>
</evidence>
<dbReference type="EMBL" id="DVOF01000006">
    <property type="protein sequence ID" value="HIV01979.1"/>
    <property type="molecule type" value="Genomic_DNA"/>
</dbReference>
<evidence type="ECO:0000313" key="15">
    <source>
        <dbReference type="EMBL" id="HIV01979.1"/>
    </source>
</evidence>
<dbReference type="GO" id="GO:0009372">
    <property type="term" value="P:quorum sensing"/>
    <property type="evidence" value="ECO:0007669"/>
    <property type="project" value="UniProtKB-KW"/>
</dbReference>
<gene>
    <name evidence="15" type="ORF">IAC74_00285</name>
</gene>
<evidence type="ECO:0000256" key="1">
    <source>
        <dbReference type="ARBA" id="ARBA00000297"/>
    </source>
</evidence>
<dbReference type="AlphaFoldDB" id="A0A9D1NF44"/>
<dbReference type="Gene3D" id="3.30.1360.80">
    <property type="entry name" value="S-ribosylhomocysteinase (LuxS)"/>
    <property type="match status" value="1"/>
</dbReference>
<dbReference type="InterPro" id="IPR003815">
    <property type="entry name" value="S-ribosylhomocysteinase"/>
</dbReference>
<evidence type="ECO:0000256" key="13">
    <source>
        <dbReference type="ARBA" id="ARBA00030600"/>
    </source>
</evidence>
<evidence type="ECO:0000256" key="11">
    <source>
        <dbReference type="ARBA" id="ARBA00023239"/>
    </source>
</evidence>
<evidence type="ECO:0000256" key="10">
    <source>
        <dbReference type="ARBA" id="ARBA00023004"/>
    </source>
</evidence>
<evidence type="ECO:0000256" key="4">
    <source>
        <dbReference type="ARBA" id="ARBA00011738"/>
    </source>
</evidence>
<keyword evidence="10" id="KW-0408">Iron</keyword>
<comment type="similarity">
    <text evidence="3">Belongs to the LuxS family.</text>
</comment>
<comment type="subunit">
    <text evidence="4">Homodimer.</text>
</comment>
<keyword evidence="11 15" id="KW-0456">Lyase</keyword>
<proteinExistence type="inferred from homology"/>
<dbReference type="PANTHER" id="PTHR35799">
    <property type="entry name" value="S-RIBOSYLHOMOCYSTEINE LYASE"/>
    <property type="match status" value="1"/>
</dbReference>
<reference evidence="15" key="1">
    <citation type="submission" date="2020-10" db="EMBL/GenBank/DDBJ databases">
        <authorList>
            <person name="Gilroy R."/>
        </authorList>
    </citation>
    <scope>NUCLEOTIDE SEQUENCE</scope>
    <source>
        <strain evidence="15">4920</strain>
    </source>
</reference>
<evidence type="ECO:0000313" key="16">
    <source>
        <dbReference type="Proteomes" id="UP000886743"/>
    </source>
</evidence>
<name>A0A9D1NF44_9FIRM</name>
<comment type="cofactor">
    <cofactor evidence="2">
        <name>Fe cation</name>
        <dbReference type="ChEBI" id="CHEBI:24875"/>
    </cofactor>
</comment>
<evidence type="ECO:0000256" key="7">
    <source>
        <dbReference type="ARBA" id="ARBA00022654"/>
    </source>
</evidence>
<evidence type="ECO:0000256" key="14">
    <source>
        <dbReference type="ARBA" id="ARBA00031777"/>
    </source>
</evidence>
<sequence length="150" mass="16946">MEKIASFTVNHETLLPGLYISRVDGDITTYDLRTRRPNTDDLMDHSTMHSCEHMLATYLRNSPLKDDIIYFGPMGCQTGFYLLVRNADDASVLETLKTACRDVLAHEGEVFGNSSVECGNYRTLNLQKAKDECARYLKVLDGVDAQNLNY</sequence>
<evidence type="ECO:0000256" key="8">
    <source>
        <dbReference type="ARBA" id="ARBA00022723"/>
    </source>
</evidence>
<dbReference type="SUPFAM" id="SSF63411">
    <property type="entry name" value="LuxS/MPP-like metallohydrolase"/>
    <property type="match status" value="1"/>
</dbReference>
<evidence type="ECO:0000256" key="3">
    <source>
        <dbReference type="ARBA" id="ARBA00007311"/>
    </source>
</evidence>
<comment type="caution">
    <text evidence="15">The sequence shown here is derived from an EMBL/GenBank/DDBJ whole genome shotgun (WGS) entry which is preliminary data.</text>
</comment>
<dbReference type="GO" id="GO:0005506">
    <property type="term" value="F:iron ion binding"/>
    <property type="evidence" value="ECO:0007669"/>
    <property type="project" value="InterPro"/>
</dbReference>
<dbReference type="Proteomes" id="UP000886743">
    <property type="component" value="Unassembled WGS sequence"/>
</dbReference>
<accession>A0A9D1NF44</accession>
<keyword evidence="9" id="KW-0071">Autoinducer synthesis</keyword>
<dbReference type="PRINTS" id="PR01487">
    <property type="entry name" value="LUXSPROTEIN"/>
</dbReference>
<dbReference type="NCBIfam" id="NF002604">
    <property type="entry name" value="PRK02260.1-4"/>
    <property type="match status" value="1"/>
</dbReference>
<protein>
    <recommendedName>
        <fullName evidence="6">S-ribosylhomocysteine lyase</fullName>
        <ecNumber evidence="5">4.4.1.21</ecNumber>
    </recommendedName>
    <alternativeName>
        <fullName evidence="13">AI-2 synthesis protein</fullName>
    </alternativeName>
    <alternativeName>
        <fullName evidence="14">Autoinducer-2 production protein LuxS</fullName>
    </alternativeName>
</protein>
<organism evidence="15 16">
    <name type="scientific">Candidatus Aphodoplasma excrementigallinarum</name>
    <dbReference type="NCBI Taxonomy" id="2840673"/>
    <lineage>
        <taxon>Bacteria</taxon>
        <taxon>Bacillati</taxon>
        <taxon>Bacillota</taxon>
        <taxon>Clostridia</taxon>
        <taxon>Eubacteriales</taxon>
        <taxon>Candidatus Aphodoplasma</taxon>
    </lineage>
</organism>
<dbReference type="InterPro" id="IPR037005">
    <property type="entry name" value="LuxS_sf"/>
</dbReference>
<dbReference type="GO" id="GO:0043768">
    <property type="term" value="F:S-ribosylhomocysteine lyase activity"/>
    <property type="evidence" value="ECO:0007669"/>
    <property type="project" value="UniProtKB-EC"/>
</dbReference>
<dbReference type="EC" id="4.4.1.21" evidence="5"/>
<keyword evidence="8" id="KW-0479">Metal-binding</keyword>
<evidence type="ECO:0000256" key="9">
    <source>
        <dbReference type="ARBA" id="ARBA00022929"/>
    </source>
</evidence>
<reference evidence="15" key="2">
    <citation type="journal article" date="2021" name="PeerJ">
        <title>Extensive microbial diversity within the chicken gut microbiome revealed by metagenomics and culture.</title>
        <authorList>
            <person name="Gilroy R."/>
            <person name="Ravi A."/>
            <person name="Getino M."/>
            <person name="Pursley I."/>
            <person name="Horton D.L."/>
            <person name="Alikhan N.F."/>
            <person name="Baker D."/>
            <person name="Gharbi K."/>
            <person name="Hall N."/>
            <person name="Watson M."/>
            <person name="Adriaenssens E.M."/>
            <person name="Foster-Nyarko E."/>
            <person name="Jarju S."/>
            <person name="Secka A."/>
            <person name="Antonio M."/>
            <person name="Oren A."/>
            <person name="Chaudhuri R.R."/>
            <person name="La Ragione R."/>
            <person name="Hildebrand F."/>
            <person name="Pallen M.J."/>
        </authorList>
    </citation>
    <scope>NUCLEOTIDE SEQUENCE</scope>
    <source>
        <strain evidence="15">4920</strain>
    </source>
</reference>
<comment type="function">
    <text evidence="12">Involved in the synthesis of autoinducer 2 (AI-2) which is secreted by bacteria and is used to communicate both the cell density and the metabolic potential of the environment. The regulation of gene expression in response to changes in cell density is called quorum sensing. Catalyzes the transformation of S-ribosylhomocysteine (RHC) to homocysteine (HC) and 4,5-dihydroxy-2,3-pentadione (DPD).</text>
</comment>
<dbReference type="InterPro" id="IPR011249">
    <property type="entry name" value="Metalloenz_LuxS/M16"/>
</dbReference>
<dbReference type="Pfam" id="PF02664">
    <property type="entry name" value="LuxS"/>
    <property type="match status" value="1"/>
</dbReference>
<evidence type="ECO:0000256" key="6">
    <source>
        <dbReference type="ARBA" id="ARBA00015130"/>
    </source>
</evidence>
<dbReference type="PANTHER" id="PTHR35799:SF1">
    <property type="entry name" value="S-RIBOSYLHOMOCYSTEINE LYASE"/>
    <property type="match status" value="1"/>
</dbReference>
<comment type="catalytic activity">
    <reaction evidence="1">
        <text>S-(5-deoxy-D-ribos-5-yl)-L-homocysteine = (S)-4,5-dihydroxypentane-2,3-dione + L-homocysteine</text>
        <dbReference type="Rhea" id="RHEA:17753"/>
        <dbReference type="ChEBI" id="CHEBI:29484"/>
        <dbReference type="ChEBI" id="CHEBI:58195"/>
        <dbReference type="ChEBI" id="CHEBI:58199"/>
        <dbReference type="EC" id="4.4.1.21"/>
    </reaction>
</comment>
<evidence type="ECO:0000256" key="12">
    <source>
        <dbReference type="ARBA" id="ARBA00024654"/>
    </source>
</evidence>
<keyword evidence="7" id="KW-0673">Quorum sensing</keyword>
<evidence type="ECO:0000256" key="2">
    <source>
        <dbReference type="ARBA" id="ARBA00001962"/>
    </source>
</evidence>